<reference evidence="2 3" key="1">
    <citation type="submission" date="2018-05" db="EMBL/GenBank/DDBJ databases">
        <title>Genetic diversity of glacier-inhabiting Cryobacterium bacteria in China and description of Cryobacterium mengkeensis sp. nov. and Arthrobacter glacialis sp. nov.</title>
        <authorList>
            <person name="Liu Q."/>
            <person name="Xin Y.-H."/>
        </authorList>
    </citation>
    <scope>NUCLEOTIDE SEQUENCE [LARGE SCALE GENOMIC DNA]</scope>
    <source>
        <strain evidence="2 3">SK-1</strain>
    </source>
</reference>
<dbReference type="RefSeq" id="WP_110126780.1">
    <property type="nucleotide sequence ID" value="NZ_QHLY01000012.1"/>
</dbReference>
<name>A0A317ZL19_9MICO</name>
<comment type="caution">
    <text evidence="2">The sequence shown here is derived from an EMBL/GenBank/DDBJ whole genome shotgun (WGS) entry which is preliminary data.</text>
</comment>
<evidence type="ECO:0000313" key="3">
    <source>
        <dbReference type="Proteomes" id="UP000246722"/>
    </source>
</evidence>
<dbReference type="InterPro" id="IPR029058">
    <property type="entry name" value="AB_hydrolase_fold"/>
</dbReference>
<keyword evidence="2" id="KW-0378">Hydrolase</keyword>
<dbReference type="GO" id="GO:0016787">
    <property type="term" value="F:hydrolase activity"/>
    <property type="evidence" value="ECO:0007669"/>
    <property type="project" value="UniProtKB-KW"/>
</dbReference>
<dbReference type="SUPFAM" id="SSF53474">
    <property type="entry name" value="alpha/beta-Hydrolases"/>
    <property type="match status" value="1"/>
</dbReference>
<dbReference type="PRINTS" id="PR00412">
    <property type="entry name" value="EPOXHYDRLASE"/>
</dbReference>
<dbReference type="InterPro" id="IPR050266">
    <property type="entry name" value="AB_hydrolase_sf"/>
</dbReference>
<evidence type="ECO:0000313" key="2">
    <source>
        <dbReference type="EMBL" id="PXA67096.1"/>
    </source>
</evidence>
<proteinExistence type="predicted"/>
<keyword evidence="3" id="KW-1185">Reference proteome</keyword>
<dbReference type="Gene3D" id="3.40.50.1820">
    <property type="entry name" value="alpha/beta hydrolase"/>
    <property type="match status" value="1"/>
</dbReference>
<evidence type="ECO:0000259" key="1">
    <source>
        <dbReference type="Pfam" id="PF00561"/>
    </source>
</evidence>
<feature type="domain" description="AB hydrolase-1" evidence="1">
    <location>
        <begin position="32"/>
        <end position="287"/>
    </location>
</feature>
<dbReference type="InterPro" id="IPR000639">
    <property type="entry name" value="Epox_hydrolase-like"/>
</dbReference>
<accession>A0A317ZL19</accession>
<dbReference type="OrthoDB" id="2987348at2"/>
<dbReference type="PANTHER" id="PTHR43798">
    <property type="entry name" value="MONOACYLGLYCEROL LIPASE"/>
    <property type="match status" value="1"/>
</dbReference>
<dbReference type="Pfam" id="PF00561">
    <property type="entry name" value="Abhydrolase_1"/>
    <property type="match status" value="1"/>
</dbReference>
<dbReference type="InterPro" id="IPR000073">
    <property type="entry name" value="AB_hydrolase_1"/>
</dbReference>
<dbReference type="AlphaFoldDB" id="A0A317ZL19"/>
<protein>
    <submittedName>
        <fullName evidence="2">Alpha/beta hydrolase</fullName>
    </submittedName>
</protein>
<sequence length="308" mass="33368">MTSPLGGIPLQRAVTGPLDVSYVDIGPRDGDPVILLHGWPYDIHSYGPVVSLLAEEHRRIIIPYLRGHGETVSLEDAGRSGQQAAIGADVIELMDALAIDRAVLAGFDWGGRAACVAAALWPERCAGLVSVTGYLIQDVAAGVKPLPPTTEAGLWYFFYFATDRGRAGLEANRREIARVVWTRNSPEWAFTDADLDLAVAAFDNPAYVDVVIHSYRHRLGLAPGHRRYVDLERWLATAPTISAPTVTLDGGADGNFPATDGSGYAQHFTGTHRHRIVQGAGHNLPQEKPEAFADAILEAEFLAKREQT</sequence>
<dbReference type="Proteomes" id="UP000246722">
    <property type="component" value="Unassembled WGS sequence"/>
</dbReference>
<gene>
    <name evidence="2" type="ORF">CTB96_09995</name>
</gene>
<dbReference type="EMBL" id="QHLY01000012">
    <property type="protein sequence ID" value="PXA67096.1"/>
    <property type="molecule type" value="Genomic_DNA"/>
</dbReference>
<organism evidence="2 3">
    <name type="scientific">Cryobacterium arcticum</name>
    <dbReference type="NCBI Taxonomy" id="670052"/>
    <lineage>
        <taxon>Bacteria</taxon>
        <taxon>Bacillati</taxon>
        <taxon>Actinomycetota</taxon>
        <taxon>Actinomycetes</taxon>
        <taxon>Micrococcales</taxon>
        <taxon>Microbacteriaceae</taxon>
        <taxon>Cryobacterium</taxon>
    </lineage>
</organism>